<proteinExistence type="predicted"/>
<evidence type="ECO:0000313" key="1">
    <source>
        <dbReference type="EMBL" id="EEE16795.1"/>
    </source>
</evidence>
<dbReference type="Proteomes" id="UP000004070">
    <property type="component" value="Unassembled WGS sequence"/>
</dbReference>
<name>B9CNJ1_LANR4</name>
<evidence type="ECO:0000313" key="2">
    <source>
        <dbReference type="Proteomes" id="UP000004070"/>
    </source>
</evidence>
<accession>B9CNJ1</accession>
<dbReference type="AlphaFoldDB" id="B9CNJ1"/>
<reference evidence="1 2" key="1">
    <citation type="submission" date="2009-01" db="EMBL/GenBank/DDBJ databases">
        <authorList>
            <person name="Madupu R."/>
            <person name="Sebastian Y."/>
            <person name="Durkin A.S."/>
            <person name="Torralba M."/>
            <person name="Methe B."/>
            <person name="Sutton G.G."/>
            <person name="Strausberg R.L."/>
            <person name="Nelson K.E."/>
        </authorList>
    </citation>
    <scope>NUCLEOTIDE SEQUENCE [LARGE SCALE GENOMIC DNA]</scope>
    <source>
        <strain evidence="2">ATCC 49626 / DSM 7090 / CCUG 31168 / JCM 10299 / NBRC 15546 / VPI D140H-11A</strain>
    </source>
</reference>
<sequence length="49" mass="5532">MVEQVEELEAGHITKRTTVIAIATNTEAKRQNQTLYAQALSISVRCMKR</sequence>
<organism evidence="1 2">
    <name type="scientific">Lancefieldella rimae (strain ATCC 49626 / DSM 7090 / CCUG 31168 / NBRC 15546 / VPI D140H-11A)</name>
    <name type="common">Atopobium rimae</name>
    <dbReference type="NCBI Taxonomy" id="553184"/>
    <lineage>
        <taxon>Bacteria</taxon>
        <taxon>Bacillati</taxon>
        <taxon>Actinomycetota</taxon>
        <taxon>Coriobacteriia</taxon>
        <taxon>Coriobacteriales</taxon>
        <taxon>Atopobiaceae</taxon>
        <taxon>Lancefieldella</taxon>
    </lineage>
</organism>
<comment type="caution">
    <text evidence="1">The sequence shown here is derived from an EMBL/GenBank/DDBJ whole genome shotgun (WGS) entry which is preliminary data.</text>
</comment>
<protein>
    <submittedName>
        <fullName evidence="1">Uncharacterized protein</fullName>
    </submittedName>
</protein>
<dbReference type="EMBL" id="ACFE01000004">
    <property type="protein sequence ID" value="EEE16795.1"/>
    <property type="molecule type" value="Genomic_DNA"/>
</dbReference>
<gene>
    <name evidence="1" type="ORF">ATORI0001_0040</name>
</gene>